<dbReference type="InterPro" id="IPR050966">
    <property type="entry name" value="Glutamyl_endopeptidase"/>
</dbReference>
<dbReference type="InterPro" id="IPR009003">
    <property type="entry name" value="Peptidase_S1_PA"/>
</dbReference>
<protein>
    <submittedName>
        <fullName evidence="3">Peptidase S1</fullName>
    </submittedName>
</protein>
<comment type="caution">
    <text evidence="3">The sequence shown here is derived from an EMBL/GenBank/DDBJ whole genome shotgun (WGS) entry which is preliminary data.</text>
</comment>
<dbReference type="InterPro" id="IPR043504">
    <property type="entry name" value="Peptidase_S1_PA_chymotrypsin"/>
</dbReference>
<dbReference type="PANTHER" id="PTHR15462">
    <property type="entry name" value="SERINE PROTEASE"/>
    <property type="match status" value="1"/>
</dbReference>
<dbReference type="InterPro" id="IPR001254">
    <property type="entry name" value="Trypsin_dom"/>
</dbReference>
<dbReference type="PRINTS" id="PR00722">
    <property type="entry name" value="CHYMOTRYPSIN"/>
</dbReference>
<dbReference type="STRING" id="128403.WA1_17250"/>
<evidence type="ECO:0000313" key="3">
    <source>
        <dbReference type="EMBL" id="KYC41776.1"/>
    </source>
</evidence>
<dbReference type="AlphaFoldDB" id="A0A139XAT4"/>
<dbReference type="OrthoDB" id="479233at2"/>
<dbReference type="PANTHER" id="PTHR15462:SF8">
    <property type="entry name" value="SERINE PROTEASE"/>
    <property type="match status" value="1"/>
</dbReference>
<reference evidence="3 4" key="1">
    <citation type="journal article" date="2013" name="Genome Biol. Evol.">
        <title>Genomes of Stigonematalean cyanobacteria (subsection V) and the evolution of oxygenic photosynthesis from prokaryotes to plastids.</title>
        <authorList>
            <person name="Dagan T."/>
            <person name="Roettger M."/>
            <person name="Stucken K."/>
            <person name="Landan G."/>
            <person name="Koch R."/>
            <person name="Major P."/>
            <person name="Gould S.B."/>
            <person name="Goremykin V.V."/>
            <person name="Rippka R."/>
            <person name="Tandeau de Marsac N."/>
            <person name="Gugger M."/>
            <person name="Lockhart P.J."/>
            <person name="Allen J.F."/>
            <person name="Brune I."/>
            <person name="Maus I."/>
            <person name="Puhler A."/>
            <person name="Martin W.F."/>
        </authorList>
    </citation>
    <scope>NUCLEOTIDE SEQUENCE [LARGE SCALE GENOMIC DNA]</scope>
    <source>
        <strain evidence="3 4">PCC 7110</strain>
    </source>
</reference>
<dbReference type="InterPro" id="IPR001314">
    <property type="entry name" value="Peptidase_S1A"/>
</dbReference>
<dbReference type="SUPFAM" id="SSF50494">
    <property type="entry name" value="Trypsin-like serine proteases"/>
    <property type="match status" value="1"/>
</dbReference>
<keyword evidence="4" id="KW-1185">Reference proteome</keyword>
<organism evidence="3 4">
    <name type="scientific">Scytonema hofmannii PCC 7110</name>
    <dbReference type="NCBI Taxonomy" id="128403"/>
    <lineage>
        <taxon>Bacteria</taxon>
        <taxon>Bacillati</taxon>
        <taxon>Cyanobacteriota</taxon>
        <taxon>Cyanophyceae</taxon>
        <taxon>Nostocales</taxon>
        <taxon>Scytonemataceae</taxon>
        <taxon>Scytonema</taxon>
    </lineage>
</organism>
<gene>
    <name evidence="3" type="ORF">WA1_17250</name>
</gene>
<accession>A0A139XAT4</accession>
<dbReference type="GO" id="GO:0006508">
    <property type="term" value="P:proteolysis"/>
    <property type="evidence" value="ECO:0007669"/>
    <property type="project" value="InterPro"/>
</dbReference>
<sequence>MNNNLIIQRITALFTASLTSVITLNSWLNSNAQTATSSATTPKFTRLQDANNSLIKVNGRAFQPHTLQQSTQPDQADDTQARSRGIVGWDDRIPLLSCKYPWSAIGKVQGLTAEGKGYHCTGTLIGEDIVLTNAHCVIDENTSQLSQKILFIPNVINRKVADKSDVALVENVVYGTDFTGTALENQINDWALLKLNKPIGLKYGYLGWQSLSSSTLLNNRNQYIFVGYSGDFPDPNKEKYQFFTAGKGWTANVQKGCSIVGEESNVLLHNCDATGGSSGGPIITIIGNQPYIVALNNAEFKSNGRAVINLGVKINFLDRFRRN</sequence>
<dbReference type="GO" id="GO:0004252">
    <property type="term" value="F:serine-type endopeptidase activity"/>
    <property type="evidence" value="ECO:0007669"/>
    <property type="project" value="InterPro"/>
</dbReference>
<evidence type="ECO:0000313" key="4">
    <source>
        <dbReference type="Proteomes" id="UP000076925"/>
    </source>
</evidence>
<dbReference type="Pfam" id="PF13365">
    <property type="entry name" value="Trypsin_2"/>
    <property type="match status" value="1"/>
</dbReference>
<evidence type="ECO:0000256" key="1">
    <source>
        <dbReference type="ARBA" id="ARBA00022729"/>
    </source>
</evidence>
<keyword evidence="1" id="KW-0732">Signal</keyword>
<dbReference type="Proteomes" id="UP000076925">
    <property type="component" value="Unassembled WGS sequence"/>
</dbReference>
<name>A0A139XAT4_9CYAN</name>
<proteinExistence type="predicted"/>
<dbReference type="EMBL" id="ANNX02000020">
    <property type="protein sequence ID" value="KYC41776.1"/>
    <property type="molecule type" value="Genomic_DNA"/>
</dbReference>
<evidence type="ECO:0000259" key="2">
    <source>
        <dbReference type="PROSITE" id="PS50240"/>
    </source>
</evidence>
<dbReference type="PROSITE" id="PS50240">
    <property type="entry name" value="TRYPSIN_DOM"/>
    <property type="match status" value="1"/>
</dbReference>
<dbReference type="Gene3D" id="2.40.10.10">
    <property type="entry name" value="Trypsin-like serine proteases"/>
    <property type="match status" value="2"/>
</dbReference>
<dbReference type="RefSeq" id="WP_017748822.1">
    <property type="nucleotide sequence ID" value="NZ_KQ976354.1"/>
</dbReference>
<feature type="domain" description="Peptidase S1" evidence="2">
    <location>
        <begin position="86"/>
        <end position="323"/>
    </location>
</feature>